<keyword evidence="2" id="KW-1185">Reference proteome</keyword>
<accession>A0A7U2HYB4</accession>
<dbReference type="AlphaFoldDB" id="A0A7U2HYB4"/>
<dbReference type="VEuPathDB" id="FungiDB:JI435_406930"/>
<reference evidence="2" key="1">
    <citation type="journal article" date="2021" name="BMC Genomics">
        <title>Chromosome-level genome assembly and manually-curated proteome of model necrotroph Parastagonospora nodorum Sn15 reveals a genome-wide trove of candidate effector homologs, and redundancy of virulence-related functions within an accessory chromosome.</title>
        <authorList>
            <person name="Bertazzoni S."/>
            <person name="Jones D.A.B."/>
            <person name="Phan H.T."/>
            <person name="Tan K.-C."/>
            <person name="Hane J.K."/>
        </authorList>
    </citation>
    <scope>NUCLEOTIDE SEQUENCE [LARGE SCALE GENOMIC DNA]</scope>
    <source>
        <strain evidence="2">SN15 / ATCC MYA-4574 / FGSC 10173)</strain>
    </source>
</reference>
<evidence type="ECO:0000313" key="2">
    <source>
        <dbReference type="Proteomes" id="UP000663193"/>
    </source>
</evidence>
<evidence type="ECO:0000313" key="1">
    <source>
        <dbReference type="EMBL" id="QRC95158.1"/>
    </source>
</evidence>
<gene>
    <name evidence="1" type="ORF">JI435_406930</name>
</gene>
<protein>
    <submittedName>
        <fullName evidence="1">Uncharacterized protein</fullName>
    </submittedName>
</protein>
<organism evidence="1 2">
    <name type="scientific">Phaeosphaeria nodorum (strain SN15 / ATCC MYA-4574 / FGSC 10173)</name>
    <name type="common">Glume blotch fungus</name>
    <name type="synonym">Parastagonospora nodorum</name>
    <dbReference type="NCBI Taxonomy" id="321614"/>
    <lineage>
        <taxon>Eukaryota</taxon>
        <taxon>Fungi</taxon>
        <taxon>Dikarya</taxon>
        <taxon>Ascomycota</taxon>
        <taxon>Pezizomycotina</taxon>
        <taxon>Dothideomycetes</taxon>
        <taxon>Pleosporomycetidae</taxon>
        <taxon>Pleosporales</taxon>
        <taxon>Pleosporineae</taxon>
        <taxon>Phaeosphaeriaceae</taxon>
        <taxon>Parastagonospora</taxon>
    </lineage>
</organism>
<name>A0A7U2HYB4_PHANO</name>
<dbReference type="EMBL" id="CP069027">
    <property type="protein sequence ID" value="QRC95158.1"/>
    <property type="molecule type" value="Genomic_DNA"/>
</dbReference>
<dbReference type="Proteomes" id="UP000663193">
    <property type="component" value="Chromosome 5"/>
</dbReference>
<sequence>MPLYLPPHELVSWRYPVAISASHSSAVCFGSLKVLCRNLFPIYAKGHSVML</sequence>
<proteinExistence type="predicted"/>